<sequence length="151" mass="16776">MSKLIDKMNEILRHEWTGVAQYSQAGFVISGHWRQVFAEMFFDSAEESFGHAKLVGEKISALGSVPTVERNAVKQSQNLDEILQFSLEFEQKAVEYYSAAIGLAEEMGDRALVIFLEDILKEEQEGVDEITKLMRDKIASGSGKKGATKAG</sequence>
<dbReference type="InterPro" id="IPR008331">
    <property type="entry name" value="Ferritin_DPS_dom"/>
</dbReference>
<name>A0A518DPI6_9BACT</name>
<dbReference type="Gene3D" id="1.20.1260.10">
    <property type="match status" value="1"/>
</dbReference>
<dbReference type="GO" id="GO:0020037">
    <property type="term" value="F:heme binding"/>
    <property type="evidence" value="ECO:0007669"/>
    <property type="project" value="TreeGrafter"/>
</dbReference>
<dbReference type="InterPro" id="IPR009040">
    <property type="entry name" value="Ferritin-like_diiron"/>
</dbReference>
<evidence type="ECO:0000256" key="1">
    <source>
        <dbReference type="ARBA" id="ARBA00022434"/>
    </source>
</evidence>
<dbReference type="Pfam" id="PF00210">
    <property type="entry name" value="Ferritin"/>
    <property type="match status" value="1"/>
</dbReference>
<reference evidence="4 5" key="1">
    <citation type="submission" date="2019-02" db="EMBL/GenBank/DDBJ databases">
        <title>Deep-cultivation of Planctomycetes and their phenomic and genomic characterization uncovers novel biology.</title>
        <authorList>
            <person name="Wiegand S."/>
            <person name="Jogler M."/>
            <person name="Boedeker C."/>
            <person name="Pinto D."/>
            <person name="Vollmers J."/>
            <person name="Rivas-Marin E."/>
            <person name="Kohn T."/>
            <person name="Peeters S.H."/>
            <person name="Heuer A."/>
            <person name="Rast P."/>
            <person name="Oberbeckmann S."/>
            <person name="Bunk B."/>
            <person name="Jeske O."/>
            <person name="Meyerdierks A."/>
            <person name="Storesund J.E."/>
            <person name="Kallscheuer N."/>
            <person name="Luecker S."/>
            <person name="Lage O.M."/>
            <person name="Pohl T."/>
            <person name="Merkel B.J."/>
            <person name="Hornburger P."/>
            <person name="Mueller R.-W."/>
            <person name="Bruemmer F."/>
            <person name="Labrenz M."/>
            <person name="Spormann A.M."/>
            <person name="Op den Camp H."/>
            <person name="Overmann J."/>
            <person name="Amann R."/>
            <person name="Jetten M.S.M."/>
            <person name="Mascher T."/>
            <person name="Medema M.H."/>
            <person name="Devos D.P."/>
            <person name="Kaster A.-K."/>
            <person name="Ovreas L."/>
            <person name="Rohde M."/>
            <person name="Galperin M.Y."/>
            <person name="Jogler C."/>
        </authorList>
    </citation>
    <scope>NUCLEOTIDE SEQUENCE [LARGE SCALE GENOMIC DNA]</scope>
    <source>
        <strain evidence="4 5">Pla85_3_4</strain>
    </source>
</reference>
<dbReference type="KEGG" id="lcre:Pla8534_15190"/>
<accession>A0A518DPI6</accession>
<dbReference type="GO" id="GO:0004322">
    <property type="term" value="F:ferroxidase activity"/>
    <property type="evidence" value="ECO:0007669"/>
    <property type="project" value="TreeGrafter"/>
</dbReference>
<feature type="domain" description="Ferritin-like diiron" evidence="3">
    <location>
        <begin position="1"/>
        <end position="141"/>
    </location>
</feature>
<evidence type="ECO:0000313" key="5">
    <source>
        <dbReference type="Proteomes" id="UP000317648"/>
    </source>
</evidence>
<protein>
    <submittedName>
        <fullName evidence="4">Ferritin-like domain protein</fullName>
    </submittedName>
</protein>
<gene>
    <name evidence="4" type="ORF">Pla8534_15190</name>
</gene>
<dbReference type="PANTHER" id="PTHR30295">
    <property type="entry name" value="BACTERIOFERRITIN"/>
    <property type="match status" value="1"/>
</dbReference>
<dbReference type="InterPro" id="IPR009078">
    <property type="entry name" value="Ferritin-like_SF"/>
</dbReference>
<evidence type="ECO:0000259" key="3">
    <source>
        <dbReference type="PROSITE" id="PS50905"/>
    </source>
</evidence>
<dbReference type="InterPro" id="IPR012347">
    <property type="entry name" value="Ferritin-like"/>
</dbReference>
<dbReference type="Proteomes" id="UP000317648">
    <property type="component" value="Chromosome"/>
</dbReference>
<dbReference type="PANTHER" id="PTHR30295:SF0">
    <property type="entry name" value="BACTERIOFERRITIN"/>
    <property type="match status" value="1"/>
</dbReference>
<dbReference type="AlphaFoldDB" id="A0A518DPI6"/>
<dbReference type="GO" id="GO:0006879">
    <property type="term" value="P:intracellular iron ion homeostasis"/>
    <property type="evidence" value="ECO:0007669"/>
    <property type="project" value="UniProtKB-KW"/>
</dbReference>
<dbReference type="PROSITE" id="PS50905">
    <property type="entry name" value="FERRITIN_LIKE"/>
    <property type="match status" value="1"/>
</dbReference>
<dbReference type="EMBL" id="CP036433">
    <property type="protein sequence ID" value="QDU93736.1"/>
    <property type="molecule type" value="Genomic_DNA"/>
</dbReference>
<evidence type="ECO:0000313" key="4">
    <source>
        <dbReference type="EMBL" id="QDU93736.1"/>
    </source>
</evidence>
<organism evidence="4 5">
    <name type="scientific">Lignipirellula cremea</name>
    <dbReference type="NCBI Taxonomy" id="2528010"/>
    <lineage>
        <taxon>Bacteria</taxon>
        <taxon>Pseudomonadati</taxon>
        <taxon>Planctomycetota</taxon>
        <taxon>Planctomycetia</taxon>
        <taxon>Pirellulales</taxon>
        <taxon>Pirellulaceae</taxon>
        <taxon>Lignipirellula</taxon>
    </lineage>
</organism>
<evidence type="ECO:0000256" key="2">
    <source>
        <dbReference type="ARBA" id="ARBA00023004"/>
    </source>
</evidence>
<dbReference type="GO" id="GO:0008199">
    <property type="term" value="F:ferric iron binding"/>
    <property type="evidence" value="ECO:0007669"/>
    <property type="project" value="InterPro"/>
</dbReference>
<keyword evidence="2" id="KW-0408">Iron</keyword>
<dbReference type="GO" id="GO:0005829">
    <property type="term" value="C:cytosol"/>
    <property type="evidence" value="ECO:0007669"/>
    <property type="project" value="TreeGrafter"/>
</dbReference>
<keyword evidence="5" id="KW-1185">Reference proteome</keyword>
<keyword evidence="1" id="KW-0409">Iron storage</keyword>
<dbReference type="SUPFAM" id="SSF47240">
    <property type="entry name" value="Ferritin-like"/>
    <property type="match status" value="1"/>
</dbReference>
<proteinExistence type="predicted"/>